<protein>
    <recommendedName>
        <fullName evidence="6">Protein DETOXIFICATION</fullName>
    </recommendedName>
    <alternativeName>
        <fullName evidence="6">Multidrug and toxic compound extrusion protein</fullName>
    </alternativeName>
</protein>
<dbReference type="GO" id="GO:1990961">
    <property type="term" value="P:xenobiotic detoxification by transmembrane export across the plasma membrane"/>
    <property type="evidence" value="ECO:0007669"/>
    <property type="project" value="InterPro"/>
</dbReference>
<evidence type="ECO:0000313" key="8">
    <source>
        <dbReference type="Proteomes" id="UP001293593"/>
    </source>
</evidence>
<feature type="transmembrane region" description="Helical" evidence="6">
    <location>
        <begin position="401"/>
        <end position="425"/>
    </location>
</feature>
<feature type="transmembrane region" description="Helical" evidence="6">
    <location>
        <begin position="328"/>
        <end position="350"/>
    </location>
</feature>
<comment type="subcellular location">
    <subcellularLocation>
        <location evidence="1">Membrane</location>
        <topology evidence="1">Multi-pass membrane protein</topology>
    </subcellularLocation>
</comment>
<dbReference type="EMBL" id="JAWXYG010000010">
    <property type="protein sequence ID" value="KAK4260741.1"/>
    <property type="molecule type" value="Genomic_DNA"/>
</dbReference>
<keyword evidence="8" id="KW-1185">Reference proteome</keyword>
<feature type="transmembrane region" description="Helical" evidence="6">
    <location>
        <begin position="431"/>
        <end position="456"/>
    </location>
</feature>
<keyword evidence="4 6" id="KW-1133">Transmembrane helix</keyword>
<feature type="transmembrane region" description="Helical" evidence="6">
    <location>
        <begin position="205"/>
        <end position="227"/>
    </location>
</feature>
<proteinExistence type="inferred from homology"/>
<dbReference type="CDD" id="cd13132">
    <property type="entry name" value="MATE_eukaryotic"/>
    <property type="match status" value="1"/>
</dbReference>
<dbReference type="PANTHER" id="PTHR11206">
    <property type="entry name" value="MULTIDRUG RESISTANCE PROTEIN"/>
    <property type="match status" value="1"/>
</dbReference>
<dbReference type="GO" id="GO:0015297">
    <property type="term" value="F:antiporter activity"/>
    <property type="evidence" value="ECO:0007669"/>
    <property type="project" value="InterPro"/>
</dbReference>
<dbReference type="AlphaFoldDB" id="A0AAE1MHT0"/>
<sequence>MEESLISKDIEEKPEGLITWQTWSQEVKRIVYIAGPVIPVLSSQFFLQIVAIMIAGHLDELSLSGTALAISIAAVTGFSFLVGMASGLETLCGQAYGAKQYKKLGLLTYTATFSLLLVCVPLSLVWIYMEKILVFIGQDPLISHEAGKFTTWLVPSLFGSAFLQPLIRYYQMQSLVLPMLISSCTTLILYVPLCWALVFKSGLNNVGAAVAISVWTWTNVIVLSLYMKFSSACALTRAPISMELFRGIGEFLRFSVPSAIMMCLEWWSFELIVLLSGLLPNPQLETSVLSVCLNTLSTLYTIPYGIGAGASTRISNELGAVNPNAARLAVVASMSLAIFETTVISATLFFCRRLYGYIFSNEKEVVDYVAVMAPLVCLSVILDSIQGVLTGVARGCGWQHIGVYINLGAYYLCGIPMAAALSFWLKLRGRGLWIGIQVGIFLQNVFLAIITCRINWKQQAIDARMRLFEKQDAVDNGLV</sequence>
<evidence type="ECO:0000256" key="3">
    <source>
        <dbReference type="ARBA" id="ARBA00022692"/>
    </source>
</evidence>
<evidence type="ECO:0000256" key="2">
    <source>
        <dbReference type="ARBA" id="ARBA00010199"/>
    </source>
</evidence>
<feature type="transmembrane region" description="Helical" evidence="6">
    <location>
        <begin position="370"/>
        <end position="389"/>
    </location>
</feature>
<feature type="transmembrane region" description="Helical" evidence="6">
    <location>
        <begin position="287"/>
        <end position="307"/>
    </location>
</feature>
<evidence type="ECO:0000256" key="4">
    <source>
        <dbReference type="ARBA" id="ARBA00022989"/>
    </source>
</evidence>
<organism evidence="7 8">
    <name type="scientific">Acacia crassicarpa</name>
    <name type="common">northern wattle</name>
    <dbReference type="NCBI Taxonomy" id="499986"/>
    <lineage>
        <taxon>Eukaryota</taxon>
        <taxon>Viridiplantae</taxon>
        <taxon>Streptophyta</taxon>
        <taxon>Embryophyta</taxon>
        <taxon>Tracheophyta</taxon>
        <taxon>Spermatophyta</taxon>
        <taxon>Magnoliopsida</taxon>
        <taxon>eudicotyledons</taxon>
        <taxon>Gunneridae</taxon>
        <taxon>Pentapetalae</taxon>
        <taxon>rosids</taxon>
        <taxon>fabids</taxon>
        <taxon>Fabales</taxon>
        <taxon>Fabaceae</taxon>
        <taxon>Caesalpinioideae</taxon>
        <taxon>mimosoid clade</taxon>
        <taxon>Acacieae</taxon>
        <taxon>Acacia</taxon>
    </lineage>
</organism>
<feature type="transmembrane region" description="Helical" evidence="6">
    <location>
        <begin position="106"/>
        <end position="129"/>
    </location>
</feature>
<dbReference type="GO" id="GO:0016020">
    <property type="term" value="C:membrane"/>
    <property type="evidence" value="ECO:0007669"/>
    <property type="project" value="UniProtKB-SubCell"/>
</dbReference>
<accession>A0AAE1MHT0</accession>
<evidence type="ECO:0000256" key="1">
    <source>
        <dbReference type="ARBA" id="ARBA00004141"/>
    </source>
</evidence>
<feature type="transmembrane region" description="Helical" evidence="6">
    <location>
        <begin position="61"/>
        <end position="85"/>
    </location>
</feature>
<evidence type="ECO:0000313" key="7">
    <source>
        <dbReference type="EMBL" id="KAK4260741.1"/>
    </source>
</evidence>
<gene>
    <name evidence="7" type="ORF">QN277_003819</name>
</gene>
<comment type="similarity">
    <text evidence="2 6">Belongs to the multi antimicrobial extrusion (MATE) (TC 2.A.66.1) family.</text>
</comment>
<dbReference type="Pfam" id="PF01554">
    <property type="entry name" value="MatE"/>
    <property type="match status" value="2"/>
</dbReference>
<dbReference type="InterPro" id="IPR045069">
    <property type="entry name" value="MATE_euk"/>
</dbReference>
<evidence type="ECO:0000256" key="6">
    <source>
        <dbReference type="RuleBase" id="RU004914"/>
    </source>
</evidence>
<keyword evidence="3 6" id="KW-0812">Transmembrane</keyword>
<keyword evidence="5 6" id="KW-0472">Membrane</keyword>
<name>A0AAE1MHT0_9FABA</name>
<evidence type="ECO:0000256" key="5">
    <source>
        <dbReference type="ARBA" id="ARBA00023136"/>
    </source>
</evidence>
<comment type="caution">
    <text evidence="7">The sequence shown here is derived from an EMBL/GenBank/DDBJ whole genome shotgun (WGS) entry which is preliminary data.</text>
</comment>
<reference evidence="7" key="1">
    <citation type="submission" date="2023-10" db="EMBL/GenBank/DDBJ databases">
        <title>Chromosome-level genome of the transformable northern wattle, Acacia crassicarpa.</title>
        <authorList>
            <person name="Massaro I."/>
            <person name="Sinha N.R."/>
            <person name="Poethig S."/>
            <person name="Leichty A.R."/>
        </authorList>
    </citation>
    <scope>NUCLEOTIDE SEQUENCE</scope>
    <source>
        <strain evidence="7">Acra3RX</strain>
        <tissue evidence="7">Leaf</tissue>
    </source>
</reference>
<dbReference type="InterPro" id="IPR002528">
    <property type="entry name" value="MATE_fam"/>
</dbReference>
<feature type="transmembrane region" description="Helical" evidence="6">
    <location>
        <begin position="30"/>
        <end position="55"/>
    </location>
</feature>
<dbReference type="GO" id="GO:0042910">
    <property type="term" value="F:xenobiotic transmembrane transporter activity"/>
    <property type="evidence" value="ECO:0007669"/>
    <property type="project" value="InterPro"/>
</dbReference>
<dbReference type="Proteomes" id="UP001293593">
    <property type="component" value="Unassembled WGS sequence"/>
</dbReference>
<feature type="transmembrane region" description="Helical" evidence="6">
    <location>
        <begin position="179"/>
        <end position="199"/>
    </location>
</feature>
<dbReference type="NCBIfam" id="TIGR00797">
    <property type="entry name" value="matE"/>
    <property type="match status" value="1"/>
</dbReference>